<keyword evidence="2" id="KW-1185">Reference proteome</keyword>
<dbReference type="Proteomes" id="UP000812287">
    <property type="component" value="Unassembled WGS sequence"/>
</dbReference>
<gene>
    <name evidence="1" type="ORF">BT62DRAFT_1011932</name>
</gene>
<proteinExistence type="predicted"/>
<dbReference type="EMBL" id="MU250563">
    <property type="protein sequence ID" value="KAG7441130.1"/>
    <property type="molecule type" value="Genomic_DNA"/>
</dbReference>
<comment type="caution">
    <text evidence="1">The sequence shown here is derived from an EMBL/GenBank/DDBJ whole genome shotgun (WGS) entry which is preliminary data.</text>
</comment>
<organism evidence="1 2">
    <name type="scientific">Guyanagaster necrorhizus</name>
    <dbReference type="NCBI Taxonomy" id="856835"/>
    <lineage>
        <taxon>Eukaryota</taxon>
        <taxon>Fungi</taxon>
        <taxon>Dikarya</taxon>
        <taxon>Basidiomycota</taxon>
        <taxon>Agaricomycotina</taxon>
        <taxon>Agaricomycetes</taxon>
        <taxon>Agaricomycetidae</taxon>
        <taxon>Agaricales</taxon>
        <taxon>Marasmiineae</taxon>
        <taxon>Physalacriaceae</taxon>
        <taxon>Guyanagaster</taxon>
    </lineage>
</organism>
<dbReference type="GeneID" id="66100129"/>
<evidence type="ECO:0000313" key="2">
    <source>
        <dbReference type="Proteomes" id="UP000812287"/>
    </source>
</evidence>
<dbReference type="OrthoDB" id="2816520at2759"/>
<name>A0A9P7VIE7_9AGAR</name>
<protein>
    <submittedName>
        <fullName evidence="1">Uncharacterized protein</fullName>
    </submittedName>
</protein>
<dbReference type="AlphaFoldDB" id="A0A9P7VIE7"/>
<accession>A0A9P7VIE7</accession>
<evidence type="ECO:0000313" key="1">
    <source>
        <dbReference type="EMBL" id="KAG7441130.1"/>
    </source>
</evidence>
<sequence>MVQHVPQQHTSDSDDISQSGIMCVPFVLNCSTVRPSARAMTHLLHLRIDLPLARSFTVKANLSLQTWKLLWRLRMSSQILTTAERYNTTSELLTSARPSPHSCVLVVSPMPPGEATYIWDVAGTKKFWAKGEYCVHWIIVHGKPTMFTFECLQDHTISEGTRPVPGRTTAFWTPYDPK</sequence>
<reference evidence="1" key="1">
    <citation type="submission" date="2020-11" db="EMBL/GenBank/DDBJ databases">
        <title>Adaptations for nitrogen fixation in a non-lichenized fungal sporocarp promotes dispersal by wood-feeding termites.</title>
        <authorList>
            <consortium name="DOE Joint Genome Institute"/>
            <person name="Koch R.A."/>
            <person name="Yoon G."/>
            <person name="Arayal U."/>
            <person name="Lail K."/>
            <person name="Amirebrahimi M."/>
            <person name="Labutti K."/>
            <person name="Lipzen A."/>
            <person name="Riley R."/>
            <person name="Barry K."/>
            <person name="Henrissat B."/>
            <person name="Grigoriev I.V."/>
            <person name="Herr J.R."/>
            <person name="Aime M.C."/>
        </authorList>
    </citation>
    <scope>NUCLEOTIDE SEQUENCE</scope>
    <source>
        <strain evidence="1">MCA 3950</strain>
    </source>
</reference>
<dbReference type="RefSeq" id="XP_043034630.1">
    <property type="nucleotide sequence ID" value="XM_043177842.1"/>
</dbReference>